<keyword evidence="3" id="KW-0472">Membrane</keyword>
<protein>
    <recommendedName>
        <fullName evidence="6">Uroporphyrin-3 C-methyltransferase</fullName>
    </recommendedName>
</protein>
<dbReference type="Proteomes" id="UP000629025">
    <property type="component" value="Unassembled WGS sequence"/>
</dbReference>
<evidence type="ECO:0000313" key="4">
    <source>
        <dbReference type="EMBL" id="GGC09576.1"/>
    </source>
</evidence>
<feature type="coiled-coil region" evidence="1">
    <location>
        <begin position="163"/>
        <end position="197"/>
    </location>
</feature>
<organism evidence="4 5">
    <name type="scientific">Marinobacterium zhoushanense</name>
    <dbReference type="NCBI Taxonomy" id="1679163"/>
    <lineage>
        <taxon>Bacteria</taxon>
        <taxon>Pseudomonadati</taxon>
        <taxon>Pseudomonadota</taxon>
        <taxon>Gammaproteobacteria</taxon>
        <taxon>Oceanospirillales</taxon>
        <taxon>Oceanospirillaceae</taxon>
        <taxon>Marinobacterium</taxon>
    </lineage>
</organism>
<evidence type="ECO:0000256" key="3">
    <source>
        <dbReference type="SAM" id="Phobius"/>
    </source>
</evidence>
<feature type="region of interest" description="Disordered" evidence="2">
    <location>
        <begin position="1"/>
        <end position="98"/>
    </location>
</feature>
<evidence type="ECO:0000313" key="5">
    <source>
        <dbReference type="Proteomes" id="UP000629025"/>
    </source>
</evidence>
<sequence length="442" mass="48104">MNDTRKPDEQSQDTTPDQQPPVTDEAVSSAPAKPEAASGAENSAKETSPESSESDAPAATSAESTADKPNAAQEKPRPPAASTPTPPAPPTAAAKQPAGWPGKLGLLLALIALGGVGYLYWQGWQLKQESSSAQASLNQQVETALANARAEVADRVGGVSQQLGSLQAQAEAEKQNIDQLQQRLTDAIKQVNATRDTSREDWLLAEAEYLLRLANQRVLMEQTANGALTLLKATDNILRESDDVALYNVRQALAEDIAALEAVPVLDTEGTYLKLAAINRQVDDLRVTPVTDKRKLPSMLEEITPEAVEQSWTEGAAAAWNKAVDKFEKLVVIQHRDEPVEPLMSPEQTYYLQQNLHLMLEQAQLALLQRKQQAFDASLDKASNWISTYFDQKDATSQAMLRALEEMSAMNIAPELPDISGSLKALKEHLREMARLKQEAGQ</sequence>
<evidence type="ECO:0000256" key="1">
    <source>
        <dbReference type="SAM" id="Coils"/>
    </source>
</evidence>
<dbReference type="InterPro" id="IPR007470">
    <property type="entry name" value="HemX"/>
</dbReference>
<reference evidence="5" key="1">
    <citation type="journal article" date="2019" name="Int. J. Syst. Evol. Microbiol.">
        <title>The Global Catalogue of Microorganisms (GCM) 10K type strain sequencing project: providing services to taxonomists for standard genome sequencing and annotation.</title>
        <authorList>
            <consortium name="The Broad Institute Genomics Platform"/>
            <consortium name="The Broad Institute Genome Sequencing Center for Infectious Disease"/>
            <person name="Wu L."/>
            <person name="Ma J."/>
        </authorList>
    </citation>
    <scope>NUCLEOTIDE SEQUENCE [LARGE SCALE GENOMIC DNA]</scope>
    <source>
        <strain evidence="5">CGMCC 1.15341</strain>
    </source>
</reference>
<gene>
    <name evidence="4" type="ORF">GCM10011352_40000</name>
</gene>
<dbReference type="EMBL" id="BMIJ01000009">
    <property type="protein sequence ID" value="GGC09576.1"/>
    <property type="molecule type" value="Genomic_DNA"/>
</dbReference>
<accession>A0ABQ1KW33</accession>
<name>A0ABQ1KW33_9GAMM</name>
<dbReference type="RefSeq" id="WP_188751695.1">
    <property type="nucleotide sequence ID" value="NZ_BMIJ01000009.1"/>
</dbReference>
<evidence type="ECO:0008006" key="6">
    <source>
        <dbReference type="Google" id="ProtNLM"/>
    </source>
</evidence>
<dbReference type="PANTHER" id="PTHR38043">
    <property type="entry name" value="PROTEIN HEMX"/>
    <property type="match status" value="1"/>
</dbReference>
<comment type="caution">
    <text evidence="4">The sequence shown here is derived from an EMBL/GenBank/DDBJ whole genome shotgun (WGS) entry which is preliminary data.</text>
</comment>
<proteinExistence type="predicted"/>
<dbReference type="Pfam" id="PF04375">
    <property type="entry name" value="HemX"/>
    <property type="match status" value="1"/>
</dbReference>
<feature type="compositionally biased region" description="Pro residues" evidence="2">
    <location>
        <begin position="78"/>
        <end position="90"/>
    </location>
</feature>
<keyword evidence="3" id="KW-0812">Transmembrane</keyword>
<evidence type="ECO:0000256" key="2">
    <source>
        <dbReference type="SAM" id="MobiDB-lite"/>
    </source>
</evidence>
<keyword evidence="1" id="KW-0175">Coiled coil</keyword>
<feature type="transmembrane region" description="Helical" evidence="3">
    <location>
        <begin position="104"/>
        <end position="121"/>
    </location>
</feature>
<feature type="compositionally biased region" description="Low complexity" evidence="2">
    <location>
        <begin position="49"/>
        <end position="64"/>
    </location>
</feature>
<feature type="compositionally biased region" description="Low complexity" evidence="2">
    <location>
        <begin position="12"/>
        <end position="24"/>
    </location>
</feature>
<keyword evidence="3" id="KW-1133">Transmembrane helix</keyword>
<dbReference type="PANTHER" id="PTHR38043:SF1">
    <property type="entry name" value="PROTEIN HEMX"/>
    <property type="match status" value="1"/>
</dbReference>
<keyword evidence="5" id="KW-1185">Reference proteome</keyword>